<organism evidence="6 7">
    <name type="scientific">Mesonia sediminis</name>
    <dbReference type="NCBI Taxonomy" id="1703946"/>
    <lineage>
        <taxon>Bacteria</taxon>
        <taxon>Pseudomonadati</taxon>
        <taxon>Bacteroidota</taxon>
        <taxon>Flavobacteriia</taxon>
        <taxon>Flavobacteriales</taxon>
        <taxon>Flavobacteriaceae</taxon>
        <taxon>Mesonia</taxon>
    </lineage>
</organism>
<dbReference type="SUPFAM" id="SSF49899">
    <property type="entry name" value="Concanavalin A-like lectins/glucanases"/>
    <property type="match status" value="2"/>
</dbReference>
<feature type="region of interest" description="Disordered" evidence="2">
    <location>
        <begin position="477"/>
        <end position="502"/>
    </location>
</feature>
<dbReference type="Pfam" id="PF13385">
    <property type="entry name" value="Laminin_G_3"/>
    <property type="match status" value="1"/>
</dbReference>
<evidence type="ECO:0000256" key="3">
    <source>
        <dbReference type="SAM" id="SignalP"/>
    </source>
</evidence>
<sequence length="1527" mass="164613">MKKYLPKNLFILVHTLLFIGLTAQAQEGPGGVGDALSNPFWFAADAIEGLNNSDPVASWSNLGGDPEVAAQSTANRRPSYLINQINGLPALSFATNDYLDIADNNSLNQNGPFSSRTFSLVVRTGSDVTARQVIYEEGGTVRGLNIYIDNGELYFGGWNVNNDGTDAPWGFVSTKTSITANTNYVISFRFAGNTSKTGTLEAYVNGSLVGTLNNIGRLYNHNPAVLGAQANDSYYHDGSDSANSTHFFTGLMAEFIIYNQALNQAERRLVENYLASKYSINLSANNYNDNDLAANGNFDFHSVGIARINATATSLSSNRGTGIVLLENNTLTDGDYLILSSDQIDNLALENSSQGCSLQSRDLYRTQATWRVSKNGSFNNTTVKIDVTDFLYGFDPVNDVQLEVSTNASFSSSTTYAASGSNANIISFNNISLNDGEYVKFVLPSATMGAALPGGVSNLATTKFWWRASSIDQANNTPVASWTNEGSNNEDAEQTNAGNRPQYRTNQMNAYPAVDFGNTNTYLNIPNNNDINLGGPFNERTFTMAFETGSDVSSRQVLYEEGGNTRNLHMLIDAGNLIVGGFNNSNSDGPGDNWVDKQISTAITANTRYVVSFVYAGGHNGSGTANGIFRMYLNGALINSVNGVGLIYAHSGNISIGGHTDTVKMNGTNGSGNYFSGKIAEFAIHASDLPQSPILLLHNYLAAKYDINLSANDGYAFDTPANGDFDHDLVGLYNVNQTKTDSQFGTGIVQINNPSALSANEFLLIAANSNDYSELNTSDLACNSNTADNQRLNTLWRVSELGDVGTVDLNLDLSNLALPANGFTTIELLISSDAAFTSPTSNSANTLTCSQASFSGVNFSNADYFTFRINGLEPITWDGSQYLYGSGLNQAPGLQDAGRKFVVQAGSTANLNQDAQVGCMRIVSGANLTVANGINLSLTGNIDNQGSLNANEASLSFDGENLQIISGNQSLSAGELSINNTAGVEIANDPNLEVRIQEVLRINQGNLATNGKLVLACQFTDLSQRVAQIADLSGGNITGEIMTEQCIPAKRAFRLVTSPVTTTTSIHANWQEGANAWNNNPNPGYGTHITGTLVDQDNGFDVTPSGNPSLFLFNNASQQWAAIGNTNTNTLTAGAPLRLMVRGDRSTDITINAAVPRNTILRAKGTINAGDYTHGSDFNNTLDAFNFFGNPYPAAVNMMLVFDDINTTNLKNGYYIWDPQLNGTNGRGAFVTIDTDTGSPVPAGSQANQFLQPGQAAFVVTSNQNTTPSLQFKEAYKNVDVAQTTVFSSTNAASSLDISLFAQDAYLNQSTASDGIRIKWDVNYSSGYGTEDLPKFGNLDENLAVINGQFYTAIDRRDLPQQGESIPLFINQYRQSSYVLKFDFENLPQRELILIDHYKNKQISIQQNGQIYAFSVDSNLPASIDANRFELQFGRTLGDISLTQADLSMYPNPVNGENLNLLLPNNLSGNLEVEVTDILGKTVLVRNLDTQENQAQVSVQNLPAGIYLVRVIHQASQSQWVQKLIKE</sequence>
<dbReference type="NCBIfam" id="TIGR04183">
    <property type="entry name" value="Por_Secre_tail"/>
    <property type="match status" value="1"/>
</dbReference>
<feature type="chain" id="PRO_5046480316" evidence="3">
    <location>
        <begin position="26"/>
        <end position="1527"/>
    </location>
</feature>
<evidence type="ECO:0000313" key="6">
    <source>
        <dbReference type="EMBL" id="MFD2696601.1"/>
    </source>
</evidence>
<evidence type="ECO:0000313" key="7">
    <source>
        <dbReference type="Proteomes" id="UP001597357"/>
    </source>
</evidence>
<dbReference type="Gene3D" id="2.60.120.200">
    <property type="match status" value="2"/>
</dbReference>
<dbReference type="Proteomes" id="UP001597357">
    <property type="component" value="Unassembled WGS sequence"/>
</dbReference>
<reference evidence="7" key="1">
    <citation type="journal article" date="2019" name="Int. J. Syst. Evol. Microbiol.">
        <title>The Global Catalogue of Microorganisms (GCM) 10K type strain sequencing project: providing services to taxonomists for standard genome sequencing and annotation.</title>
        <authorList>
            <consortium name="The Broad Institute Genomics Platform"/>
            <consortium name="The Broad Institute Genome Sequencing Center for Infectious Disease"/>
            <person name="Wu L."/>
            <person name="Ma J."/>
        </authorList>
    </citation>
    <scope>NUCLEOTIDE SEQUENCE [LARGE SCALE GENOMIC DNA]</scope>
    <source>
        <strain evidence="7">KCTC 42255</strain>
    </source>
</reference>
<proteinExistence type="predicted"/>
<keyword evidence="7" id="KW-1185">Reference proteome</keyword>
<gene>
    <name evidence="6" type="ORF">ACFSQ0_01200</name>
</gene>
<feature type="signal peptide" evidence="3">
    <location>
        <begin position="1"/>
        <end position="25"/>
    </location>
</feature>
<name>A0ABW5SA82_9FLAO</name>
<dbReference type="Pfam" id="PF18962">
    <property type="entry name" value="Por_Secre_tail"/>
    <property type="match status" value="1"/>
</dbReference>
<keyword evidence="1 3" id="KW-0732">Signal</keyword>
<feature type="domain" description="DUF8202" evidence="5">
    <location>
        <begin position="699"/>
        <end position="862"/>
    </location>
</feature>
<accession>A0ABW5SA82</accession>
<evidence type="ECO:0000256" key="2">
    <source>
        <dbReference type="SAM" id="MobiDB-lite"/>
    </source>
</evidence>
<dbReference type="InterPro" id="IPR058515">
    <property type="entry name" value="DUF8202"/>
</dbReference>
<evidence type="ECO:0000256" key="1">
    <source>
        <dbReference type="ARBA" id="ARBA00022729"/>
    </source>
</evidence>
<evidence type="ECO:0000259" key="4">
    <source>
        <dbReference type="Pfam" id="PF18962"/>
    </source>
</evidence>
<dbReference type="RefSeq" id="WP_379043000.1">
    <property type="nucleotide sequence ID" value="NZ_JBHULZ010000006.1"/>
</dbReference>
<evidence type="ECO:0000259" key="5">
    <source>
        <dbReference type="Pfam" id="PF26628"/>
    </source>
</evidence>
<protein>
    <submittedName>
        <fullName evidence="6">T9SS type A sorting domain-containing protein</fullName>
    </submittedName>
</protein>
<dbReference type="Pfam" id="PF26628">
    <property type="entry name" value="DUF8202"/>
    <property type="match status" value="1"/>
</dbReference>
<comment type="caution">
    <text evidence="6">The sequence shown here is derived from an EMBL/GenBank/DDBJ whole genome shotgun (WGS) entry which is preliminary data.</text>
</comment>
<feature type="domain" description="Secretion system C-terminal sorting" evidence="4">
    <location>
        <begin position="1449"/>
        <end position="1525"/>
    </location>
</feature>
<dbReference type="InterPro" id="IPR026444">
    <property type="entry name" value="Secre_tail"/>
</dbReference>
<dbReference type="InterPro" id="IPR013320">
    <property type="entry name" value="ConA-like_dom_sf"/>
</dbReference>
<dbReference type="EMBL" id="JBHULZ010000006">
    <property type="protein sequence ID" value="MFD2696601.1"/>
    <property type="molecule type" value="Genomic_DNA"/>
</dbReference>
<feature type="compositionally biased region" description="Polar residues" evidence="2">
    <location>
        <begin position="477"/>
        <end position="487"/>
    </location>
</feature>